<organism evidence="8 9">
    <name type="scientific">Elaeis guineensis var. tenera</name>
    <name type="common">Oil palm</name>
    <dbReference type="NCBI Taxonomy" id="51953"/>
    <lineage>
        <taxon>Eukaryota</taxon>
        <taxon>Viridiplantae</taxon>
        <taxon>Streptophyta</taxon>
        <taxon>Embryophyta</taxon>
        <taxon>Tracheophyta</taxon>
        <taxon>Spermatophyta</taxon>
        <taxon>Magnoliopsida</taxon>
        <taxon>Liliopsida</taxon>
        <taxon>Arecaceae</taxon>
        <taxon>Arecoideae</taxon>
        <taxon>Cocoseae</taxon>
        <taxon>Elaeidinae</taxon>
        <taxon>Elaeis</taxon>
    </lineage>
</organism>
<sequence>MENIKVWLVVLLIRFIYAGMQILSKAAFNDGMSVFVFLFYRQFVATLLLVPIAFVLERKRAPPLPFMVFFKMFLLALFGIAAGTDIYSIALSYTSATLSAATMNVTPVATFILAIVLGMETVKLKRYSGIAKVSGVVLCLSGILAMAFYRGPQLKALKHHPLFGHGDSHTNQARGDSKSTWILGTFLMILSNFLWSLWILFQEPLLKEYPSKLLFTTLQCVFSTIQSFFIALTCERDFSRWKLSFDISLISVAYCGIIVTGVSFYLQTWTIEKRGPVFFAMTMPFTLIITIIGSAFLLGELISLGSVLGAILMVGGLYSVLQGKRREHMDSNLPK</sequence>
<keyword evidence="4 6" id="KW-1133">Transmembrane helix</keyword>
<dbReference type="RefSeq" id="XP_010911988.1">
    <property type="nucleotide sequence ID" value="XM_010913686.3"/>
</dbReference>
<feature type="transmembrane region" description="Helical" evidence="6">
    <location>
        <begin position="96"/>
        <end position="117"/>
    </location>
</feature>
<feature type="transmembrane region" description="Helical" evidence="6">
    <location>
        <begin position="181"/>
        <end position="201"/>
    </location>
</feature>
<evidence type="ECO:0000313" key="8">
    <source>
        <dbReference type="Proteomes" id="UP000504607"/>
    </source>
</evidence>
<feature type="domain" description="EamA" evidence="7">
    <location>
        <begin position="8"/>
        <end position="132"/>
    </location>
</feature>
<dbReference type="KEGG" id="egu:105038018"/>
<dbReference type="InParanoid" id="A0A6I9QMP1"/>
<feature type="transmembrane region" description="Helical" evidence="6">
    <location>
        <begin position="304"/>
        <end position="321"/>
    </location>
</feature>
<dbReference type="PANTHER" id="PTHR31218">
    <property type="entry name" value="WAT1-RELATED PROTEIN"/>
    <property type="match status" value="1"/>
</dbReference>
<protein>
    <recommendedName>
        <fullName evidence="6">WAT1-related protein</fullName>
    </recommendedName>
</protein>
<gene>
    <name evidence="9" type="primary">LOC105038018</name>
</gene>
<evidence type="ECO:0000256" key="4">
    <source>
        <dbReference type="ARBA" id="ARBA00022989"/>
    </source>
</evidence>
<dbReference type="AlphaFoldDB" id="A0A6I9QMP1"/>
<evidence type="ECO:0000256" key="3">
    <source>
        <dbReference type="ARBA" id="ARBA00022692"/>
    </source>
</evidence>
<keyword evidence="3 6" id="KW-0812">Transmembrane</keyword>
<dbReference type="InterPro" id="IPR000620">
    <property type="entry name" value="EamA_dom"/>
</dbReference>
<feature type="transmembrane region" description="Helical" evidence="6">
    <location>
        <begin position="278"/>
        <end position="298"/>
    </location>
</feature>
<dbReference type="SUPFAM" id="SSF103481">
    <property type="entry name" value="Multidrug resistance efflux transporter EmrE"/>
    <property type="match status" value="2"/>
</dbReference>
<dbReference type="GeneID" id="105038018"/>
<evidence type="ECO:0000256" key="5">
    <source>
        <dbReference type="ARBA" id="ARBA00023136"/>
    </source>
</evidence>
<dbReference type="FunCoup" id="A0A6I9QMP1">
    <property type="interactions" value="22"/>
</dbReference>
<dbReference type="InterPro" id="IPR030184">
    <property type="entry name" value="WAT1-related"/>
</dbReference>
<dbReference type="Proteomes" id="UP000504607">
    <property type="component" value="Chromosome 2"/>
</dbReference>
<feature type="transmembrane region" description="Helical" evidence="6">
    <location>
        <begin position="213"/>
        <end position="233"/>
    </location>
</feature>
<evidence type="ECO:0000256" key="2">
    <source>
        <dbReference type="ARBA" id="ARBA00007635"/>
    </source>
</evidence>
<dbReference type="Pfam" id="PF00892">
    <property type="entry name" value="EamA"/>
    <property type="match status" value="2"/>
</dbReference>
<dbReference type="GO" id="GO:0022857">
    <property type="term" value="F:transmembrane transporter activity"/>
    <property type="evidence" value="ECO:0007669"/>
    <property type="project" value="InterPro"/>
</dbReference>
<dbReference type="GO" id="GO:0016020">
    <property type="term" value="C:membrane"/>
    <property type="evidence" value="ECO:0007669"/>
    <property type="project" value="UniProtKB-SubCell"/>
</dbReference>
<keyword evidence="5 6" id="KW-0472">Membrane</keyword>
<comment type="subcellular location">
    <subcellularLocation>
        <location evidence="1 6">Membrane</location>
        <topology evidence="1 6">Multi-pass membrane protein</topology>
    </subcellularLocation>
</comment>
<keyword evidence="8" id="KW-1185">Reference proteome</keyword>
<evidence type="ECO:0000313" key="9">
    <source>
        <dbReference type="RefSeq" id="XP_010911988.1"/>
    </source>
</evidence>
<accession>A0A6I9QMP1</accession>
<evidence type="ECO:0000256" key="1">
    <source>
        <dbReference type="ARBA" id="ARBA00004141"/>
    </source>
</evidence>
<feature type="transmembrane region" description="Helical" evidence="6">
    <location>
        <begin position="129"/>
        <end position="149"/>
    </location>
</feature>
<feature type="transmembrane region" description="Helical" evidence="6">
    <location>
        <begin position="245"/>
        <end position="266"/>
    </location>
</feature>
<evidence type="ECO:0000259" key="7">
    <source>
        <dbReference type="Pfam" id="PF00892"/>
    </source>
</evidence>
<dbReference type="InterPro" id="IPR037185">
    <property type="entry name" value="EmrE-like"/>
</dbReference>
<comment type="similarity">
    <text evidence="2 6">Belongs to the drug/metabolite transporter (DMT) superfamily. Plant drug/metabolite exporter (P-DME) (TC 2.A.7.4) family.</text>
</comment>
<feature type="domain" description="EamA" evidence="7">
    <location>
        <begin position="183"/>
        <end position="320"/>
    </location>
</feature>
<feature type="transmembrane region" description="Helical" evidence="6">
    <location>
        <begin position="68"/>
        <end position="90"/>
    </location>
</feature>
<reference evidence="9" key="1">
    <citation type="submission" date="2025-08" db="UniProtKB">
        <authorList>
            <consortium name="RefSeq"/>
        </authorList>
    </citation>
    <scope>IDENTIFICATION</scope>
</reference>
<feature type="transmembrane region" description="Helical" evidence="6">
    <location>
        <begin position="34"/>
        <end position="56"/>
    </location>
</feature>
<evidence type="ECO:0000256" key="6">
    <source>
        <dbReference type="RuleBase" id="RU363077"/>
    </source>
</evidence>
<name>A0A6I9QMP1_ELAGV</name>
<proteinExistence type="inferred from homology"/>
<dbReference type="OrthoDB" id="1718296at2759"/>